<dbReference type="Proteomes" id="UP001160148">
    <property type="component" value="Unassembled WGS sequence"/>
</dbReference>
<accession>A0AAV0XH89</accession>
<sequence length="113" mass="13063">MDELLSGKLIDKEHLKELCVAKVEESAPSNKEDIDVSSNDYIFFDVYDQIESWKKRMYPMMNKIEDLVDEFKTISQRTSSAYILKVSNVMKGKTIKNSIDDVVSNSNRYLSNI</sequence>
<reference evidence="1 2" key="1">
    <citation type="submission" date="2023-01" db="EMBL/GenBank/DDBJ databases">
        <authorList>
            <person name="Whitehead M."/>
        </authorList>
    </citation>
    <scope>NUCLEOTIDE SEQUENCE [LARGE SCALE GENOMIC DNA]</scope>
</reference>
<organism evidence="1 2">
    <name type="scientific">Macrosiphum euphorbiae</name>
    <name type="common">potato aphid</name>
    <dbReference type="NCBI Taxonomy" id="13131"/>
    <lineage>
        <taxon>Eukaryota</taxon>
        <taxon>Metazoa</taxon>
        <taxon>Ecdysozoa</taxon>
        <taxon>Arthropoda</taxon>
        <taxon>Hexapoda</taxon>
        <taxon>Insecta</taxon>
        <taxon>Pterygota</taxon>
        <taxon>Neoptera</taxon>
        <taxon>Paraneoptera</taxon>
        <taxon>Hemiptera</taxon>
        <taxon>Sternorrhyncha</taxon>
        <taxon>Aphidomorpha</taxon>
        <taxon>Aphidoidea</taxon>
        <taxon>Aphididae</taxon>
        <taxon>Macrosiphini</taxon>
        <taxon>Macrosiphum</taxon>
    </lineage>
</organism>
<evidence type="ECO:0000313" key="2">
    <source>
        <dbReference type="Proteomes" id="UP001160148"/>
    </source>
</evidence>
<name>A0AAV0XH89_9HEMI</name>
<dbReference type="AlphaFoldDB" id="A0AAV0XH89"/>
<dbReference type="EMBL" id="CARXXK010000004">
    <property type="protein sequence ID" value="CAI6366896.1"/>
    <property type="molecule type" value="Genomic_DNA"/>
</dbReference>
<keyword evidence="2" id="KW-1185">Reference proteome</keyword>
<evidence type="ECO:0000313" key="1">
    <source>
        <dbReference type="EMBL" id="CAI6366896.1"/>
    </source>
</evidence>
<protein>
    <submittedName>
        <fullName evidence="1">Uncharacterized protein</fullName>
    </submittedName>
</protein>
<gene>
    <name evidence="1" type="ORF">MEUPH1_LOCUS21430</name>
</gene>
<comment type="caution">
    <text evidence="1">The sequence shown here is derived from an EMBL/GenBank/DDBJ whole genome shotgun (WGS) entry which is preliminary data.</text>
</comment>
<proteinExistence type="predicted"/>